<comment type="caution">
    <text evidence="1">The sequence shown here is derived from an EMBL/GenBank/DDBJ whole genome shotgun (WGS) entry which is preliminary data.</text>
</comment>
<protein>
    <recommendedName>
        <fullName evidence="3">Fibronectin type-III domain-containing protein</fullName>
    </recommendedName>
</protein>
<evidence type="ECO:0000313" key="2">
    <source>
        <dbReference type="Proteomes" id="UP001595729"/>
    </source>
</evidence>
<dbReference type="Gene3D" id="2.60.40.10">
    <property type="entry name" value="Immunoglobulins"/>
    <property type="match status" value="1"/>
</dbReference>
<proteinExistence type="predicted"/>
<evidence type="ECO:0000313" key="1">
    <source>
        <dbReference type="EMBL" id="MFC3683797.1"/>
    </source>
</evidence>
<accession>A0ABV7W437</accession>
<gene>
    <name evidence="1" type="ORF">ACFOPI_09350</name>
</gene>
<organism evidence="1 2">
    <name type="scientific">Hydrogenophaga luteola</name>
    <dbReference type="NCBI Taxonomy" id="1591122"/>
    <lineage>
        <taxon>Bacteria</taxon>
        <taxon>Pseudomonadati</taxon>
        <taxon>Pseudomonadota</taxon>
        <taxon>Betaproteobacteria</taxon>
        <taxon>Burkholderiales</taxon>
        <taxon>Comamonadaceae</taxon>
        <taxon>Hydrogenophaga</taxon>
    </lineage>
</organism>
<evidence type="ECO:0008006" key="3">
    <source>
        <dbReference type="Google" id="ProtNLM"/>
    </source>
</evidence>
<sequence>MNITPPPSQVIHPLPNTAPRRHLLRLGVATTLLSLALAGCGGGTTDDAPTVVLATTDSSASAGETITLIAVPSSDLGISAVRFYRVDSSASTLLGTVNATPYQFTTTIPSTATDSVSYFARAVDADGNTGDSDDVEITITD</sequence>
<keyword evidence="2" id="KW-1185">Reference proteome</keyword>
<dbReference type="RefSeq" id="WP_382173236.1">
    <property type="nucleotide sequence ID" value="NZ_JBHRXX010000004.1"/>
</dbReference>
<name>A0ABV7W437_9BURK</name>
<dbReference type="InterPro" id="IPR013783">
    <property type="entry name" value="Ig-like_fold"/>
</dbReference>
<dbReference type="Proteomes" id="UP001595729">
    <property type="component" value="Unassembled WGS sequence"/>
</dbReference>
<reference evidence="2" key="1">
    <citation type="journal article" date="2019" name="Int. J. Syst. Evol. Microbiol.">
        <title>The Global Catalogue of Microorganisms (GCM) 10K type strain sequencing project: providing services to taxonomists for standard genome sequencing and annotation.</title>
        <authorList>
            <consortium name="The Broad Institute Genomics Platform"/>
            <consortium name="The Broad Institute Genome Sequencing Center for Infectious Disease"/>
            <person name="Wu L."/>
            <person name="Ma J."/>
        </authorList>
    </citation>
    <scope>NUCLEOTIDE SEQUENCE [LARGE SCALE GENOMIC DNA]</scope>
    <source>
        <strain evidence="2">KCTC 42501</strain>
    </source>
</reference>
<dbReference type="EMBL" id="JBHRXX010000004">
    <property type="protein sequence ID" value="MFC3683797.1"/>
    <property type="molecule type" value="Genomic_DNA"/>
</dbReference>